<evidence type="ECO:0000256" key="1">
    <source>
        <dbReference type="ARBA" id="ARBA00001255"/>
    </source>
</evidence>
<accession>A0AA39Z3Z1</accession>
<organism evidence="9 10">
    <name type="scientific">Lasiodiplodia hormozganensis</name>
    <dbReference type="NCBI Taxonomy" id="869390"/>
    <lineage>
        <taxon>Eukaryota</taxon>
        <taxon>Fungi</taxon>
        <taxon>Dikarya</taxon>
        <taxon>Ascomycota</taxon>
        <taxon>Pezizomycotina</taxon>
        <taxon>Dothideomycetes</taxon>
        <taxon>Dothideomycetes incertae sedis</taxon>
        <taxon>Botryosphaeriales</taxon>
        <taxon>Botryosphaeriaceae</taxon>
        <taxon>Lasiodiplodia</taxon>
    </lineage>
</organism>
<name>A0AA39Z3Z1_9PEZI</name>
<comment type="catalytic activity">
    <reaction evidence="1 6">
        <text>Hydrolysis of terminal, non-reducing alpha-D-galactose residues in alpha-D-galactosides, including galactose oligosaccharides, galactomannans and galactolipids.</text>
        <dbReference type="EC" id="3.2.1.22"/>
    </reaction>
</comment>
<keyword evidence="6" id="KW-1015">Disulfide bond</keyword>
<feature type="region of interest" description="Disordered" evidence="7">
    <location>
        <begin position="474"/>
        <end position="500"/>
    </location>
</feature>
<sequence>MFSSTFPCILLLLINSVSVYAETLHYGTTPNGFHAPARGWNSFALQSLSSGHKFTLNQENVIKQCDAMREELGSYGYEYCSLDSGWSLPTSGDEFGRITYDTSLFDLPELADHLHDKGAKLGVYILPGFFAADADKKIEGTDISLSSIQTDEQNPCRAMSRCNINYNKTGAQEWCDSNVKQFAEWGVDLIKLDYVTPGSPDADADLSTDSSGSVACYHKAIENSGRKMRLHISWNLDRNTTYYDIWKSNADAMRTDRDINNSNKTTLTQWSNVQHAIEQYRQYILLQLDSAAELTIYPDLDALLIGNAANTTGLTDLQRQAVFTHWIGAGAPLLLGSDLTSLDAYGKALLSNPLANDVARFTAGRPMVPTEGNSDGSKGRQRQVWLAGPDETTGVVVAVLANYGANGNNDLFGSKPDDADQVFTISPKDLGLASSGYYVVEDVWANTTVDLGYGDSWTWTLDRGGAAALLRLTPSMTGDGENGTDTSATGTGTATAAGQQQQGKRALVELPQKAFVQYHDGLTSGVAPEATDAASNAAGMAGPTWSKLLTLLLGVAGLQTAVLWLL</sequence>
<dbReference type="GO" id="GO:0005975">
    <property type="term" value="P:carbohydrate metabolic process"/>
    <property type="evidence" value="ECO:0007669"/>
    <property type="project" value="InterPro"/>
</dbReference>
<evidence type="ECO:0000313" key="9">
    <source>
        <dbReference type="EMBL" id="KAK0663566.1"/>
    </source>
</evidence>
<dbReference type="GO" id="GO:0004557">
    <property type="term" value="F:alpha-galactosidase activity"/>
    <property type="evidence" value="ECO:0007669"/>
    <property type="project" value="UniProtKB-EC"/>
</dbReference>
<dbReference type="AlphaFoldDB" id="A0AA39Z3Z1"/>
<evidence type="ECO:0000313" key="10">
    <source>
        <dbReference type="Proteomes" id="UP001175001"/>
    </source>
</evidence>
<dbReference type="InterPro" id="IPR002241">
    <property type="entry name" value="Glyco_hydro_27"/>
</dbReference>
<proteinExistence type="inferred from homology"/>
<dbReference type="EMBL" id="JAUJDW010000003">
    <property type="protein sequence ID" value="KAK0663566.1"/>
    <property type="molecule type" value="Genomic_DNA"/>
</dbReference>
<dbReference type="InterPro" id="IPR013785">
    <property type="entry name" value="Aldolase_TIM"/>
</dbReference>
<evidence type="ECO:0000256" key="5">
    <source>
        <dbReference type="ARBA" id="ARBA00023295"/>
    </source>
</evidence>
<protein>
    <recommendedName>
        <fullName evidence="3 6">Alpha-galactosidase</fullName>
        <ecNumber evidence="3 6">3.2.1.22</ecNumber>
    </recommendedName>
    <alternativeName>
        <fullName evidence="6">Melibiase</fullName>
    </alternativeName>
</protein>
<reference evidence="9" key="1">
    <citation type="submission" date="2023-06" db="EMBL/GenBank/DDBJ databases">
        <title>Multi-omics analyses reveal the molecular pathogenesis toolkit of Lasiodiplodia hormozganensis, a cross-kingdom pathogen.</title>
        <authorList>
            <person name="Felix C."/>
            <person name="Meneses R."/>
            <person name="Goncalves M.F.M."/>
            <person name="Tilleman L."/>
            <person name="Duarte A.S."/>
            <person name="Jorrin-Novo J.V."/>
            <person name="Van De Peer Y."/>
            <person name="Deforce D."/>
            <person name="Van Nieuwerburgh F."/>
            <person name="Esteves A.C."/>
            <person name="Alves A."/>
        </authorList>
    </citation>
    <scope>NUCLEOTIDE SEQUENCE</scope>
    <source>
        <strain evidence="9">CBS 339.90</strain>
    </source>
</reference>
<dbReference type="PANTHER" id="PTHR11452:SF33">
    <property type="entry name" value="ALPHA-GALACTOSIDASE 2"/>
    <property type="match status" value="1"/>
</dbReference>
<dbReference type="EC" id="3.2.1.22" evidence="3 6"/>
<dbReference type="PANTHER" id="PTHR11452">
    <property type="entry name" value="ALPHA-GALACTOSIDASE/ALPHA-N-ACETYLGALACTOSAMINIDASE"/>
    <property type="match status" value="1"/>
</dbReference>
<feature type="signal peptide" evidence="8">
    <location>
        <begin position="1"/>
        <end position="21"/>
    </location>
</feature>
<feature type="chain" id="PRO_5041433187" description="Alpha-galactosidase" evidence="8">
    <location>
        <begin position="22"/>
        <end position="566"/>
    </location>
</feature>
<keyword evidence="4 6" id="KW-0378">Hydrolase</keyword>
<dbReference type="PRINTS" id="PR00740">
    <property type="entry name" value="GLHYDRLASE27"/>
</dbReference>
<dbReference type="InterPro" id="IPR017853">
    <property type="entry name" value="GH"/>
</dbReference>
<gene>
    <name evidence="9" type="primary">agl3</name>
    <name evidence="9" type="ORF">DIS24_g847</name>
</gene>
<dbReference type="CDD" id="cd14792">
    <property type="entry name" value="GH27"/>
    <property type="match status" value="1"/>
</dbReference>
<comment type="similarity">
    <text evidence="2 6">Belongs to the glycosyl hydrolase 27 family.</text>
</comment>
<dbReference type="Proteomes" id="UP001175001">
    <property type="component" value="Unassembled WGS sequence"/>
</dbReference>
<keyword evidence="10" id="KW-1185">Reference proteome</keyword>
<evidence type="ECO:0000256" key="6">
    <source>
        <dbReference type="RuleBase" id="RU361168"/>
    </source>
</evidence>
<evidence type="ECO:0000256" key="3">
    <source>
        <dbReference type="ARBA" id="ARBA00012755"/>
    </source>
</evidence>
<evidence type="ECO:0000256" key="8">
    <source>
        <dbReference type="SAM" id="SignalP"/>
    </source>
</evidence>
<evidence type="ECO:0000256" key="4">
    <source>
        <dbReference type="ARBA" id="ARBA00022801"/>
    </source>
</evidence>
<dbReference type="Pfam" id="PF16499">
    <property type="entry name" value="Melibiase_2"/>
    <property type="match status" value="1"/>
</dbReference>
<evidence type="ECO:0000256" key="2">
    <source>
        <dbReference type="ARBA" id="ARBA00009743"/>
    </source>
</evidence>
<comment type="caution">
    <text evidence="9">The sequence shown here is derived from an EMBL/GenBank/DDBJ whole genome shotgun (WGS) entry which is preliminary data.</text>
</comment>
<keyword evidence="8" id="KW-0732">Signal</keyword>
<evidence type="ECO:0000256" key="7">
    <source>
        <dbReference type="SAM" id="MobiDB-lite"/>
    </source>
</evidence>
<feature type="compositionally biased region" description="Low complexity" evidence="7">
    <location>
        <begin position="488"/>
        <end position="500"/>
    </location>
</feature>
<dbReference type="Gene3D" id="3.20.20.70">
    <property type="entry name" value="Aldolase class I"/>
    <property type="match status" value="1"/>
</dbReference>
<dbReference type="SUPFAM" id="SSF51445">
    <property type="entry name" value="(Trans)glycosidases"/>
    <property type="match status" value="1"/>
</dbReference>
<keyword evidence="5 6" id="KW-0326">Glycosidase</keyword>